<evidence type="ECO:0000313" key="2">
    <source>
        <dbReference type="Proteomes" id="UP000241614"/>
    </source>
</evidence>
<evidence type="ECO:0000313" key="1">
    <source>
        <dbReference type="EMBL" id="PTM34130.1"/>
    </source>
</evidence>
<protein>
    <submittedName>
        <fullName evidence="1">AlpA family transcriptional regulator</fullName>
    </submittedName>
</protein>
<organism evidence="1 2">
    <name type="scientific">Enterobacter cloacae</name>
    <dbReference type="NCBI Taxonomy" id="550"/>
    <lineage>
        <taxon>Bacteria</taxon>
        <taxon>Pseudomonadati</taxon>
        <taxon>Pseudomonadota</taxon>
        <taxon>Gammaproteobacteria</taxon>
        <taxon>Enterobacterales</taxon>
        <taxon>Enterobacteriaceae</taxon>
        <taxon>Enterobacter</taxon>
        <taxon>Enterobacter cloacae complex</taxon>
    </lineage>
</organism>
<accession>A0A2T4XW31</accession>
<dbReference type="AlphaFoldDB" id="A0A2T4XW31"/>
<dbReference type="OrthoDB" id="5986966at2"/>
<name>A0A2T4XW31_ENTCL</name>
<dbReference type="Gene3D" id="1.10.238.160">
    <property type="match status" value="1"/>
</dbReference>
<dbReference type="Proteomes" id="UP000241614">
    <property type="component" value="Unassembled WGS sequence"/>
</dbReference>
<proteinExistence type="predicted"/>
<sequence>MPKTRSDLTEDSLIDLKYITNDSGFTAKYFYSLIKRGEFPIPIKLGRSSRWLLKDYSEWKARHIGRRDSRQRLK</sequence>
<reference evidence="1 2" key="1">
    <citation type="submission" date="2018-04" db="EMBL/GenBank/DDBJ databases">
        <title>Genome sequencing reveals highly heavy metal resistance and biotechnology application of the novel Enterobacter cloacae amazonensis isolated from wastewater river in Manaus - Amazonas.</title>
        <authorList>
            <person name="Astolfi M.C.T."/>
            <person name="Carvalho E.B.D.S."/>
            <person name="Lacerda L.B."/>
            <person name="Pinto M.V."/>
            <person name="Nogueira V.B."/>
            <person name="Barros A.M."/>
            <person name="Astolfi-Filho S."/>
        </authorList>
    </citation>
    <scope>NUCLEOTIDE SEQUENCE [LARGE SCALE GENOMIC DNA]</scope>
    <source>
        <strain evidence="2">amazonensis</strain>
    </source>
</reference>
<comment type="caution">
    <text evidence="1">The sequence shown here is derived from an EMBL/GenBank/DDBJ whole genome shotgun (WGS) entry which is preliminary data.</text>
</comment>
<gene>
    <name evidence="1" type="ORF">DA103_19155</name>
</gene>
<dbReference type="EMBL" id="PZPP01000016">
    <property type="protein sequence ID" value="PTM34130.1"/>
    <property type="molecule type" value="Genomic_DNA"/>
</dbReference>